<dbReference type="InterPro" id="IPR004358">
    <property type="entry name" value="Sig_transdc_His_kin-like_C"/>
</dbReference>
<feature type="domain" description="Histidine kinase" evidence="9">
    <location>
        <begin position="261"/>
        <end position="476"/>
    </location>
</feature>
<dbReference type="Gene3D" id="6.10.340.10">
    <property type="match status" value="1"/>
</dbReference>
<dbReference type="AlphaFoldDB" id="A0A3A4NTK1"/>
<name>A0A3A4NTK1_ABYX5</name>
<keyword evidence="5" id="KW-0808">Transferase</keyword>
<dbReference type="SUPFAM" id="SSF55785">
    <property type="entry name" value="PYP-like sensor domain (PAS domain)"/>
    <property type="match status" value="1"/>
</dbReference>
<dbReference type="Gene3D" id="3.30.565.10">
    <property type="entry name" value="Histidine kinase-like ATPase, C-terminal domain"/>
    <property type="match status" value="1"/>
</dbReference>
<gene>
    <name evidence="12" type="ORF">C4520_10215</name>
</gene>
<evidence type="ECO:0000256" key="7">
    <source>
        <dbReference type="ARBA" id="ARBA00023136"/>
    </source>
</evidence>
<comment type="catalytic activity">
    <reaction evidence="1">
        <text>ATP + protein L-histidine = ADP + protein N-phospho-L-histidine.</text>
        <dbReference type="EC" id="2.7.13.3"/>
    </reaction>
</comment>
<reference evidence="12 13" key="1">
    <citation type="journal article" date="2017" name="ISME J.">
        <title>Energy and carbon metabolisms in a deep terrestrial subsurface fluid microbial community.</title>
        <authorList>
            <person name="Momper L."/>
            <person name="Jungbluth S.P."/>
            <person name="Lee M.D."/>
            <person name="Amend J.P."/>
        </authorList>
    </citation>
    <scope>NUCLEOTIDE SEQUENCE [LARGE SCALE GENOMIC DNA]</scope>
    <source>
        <strain evidence="12">SURF_5</strain>
    </source>
</reference>
<dbReference type="GO" id="GO:0000155">
    <property type="term" value="F:phosphorelay sensor kinase activity"/>
    <property type="evidence" value="ECO:0007669"/>
    <property type="project" value="InterPro"/>
</dbReference>
<dbReference type="Proteomes" id="UP000265882">
    <property type="component" value="Unassembled WGS sequence"/>
</dbReference>
<evidence type="ECO:0000256" key="5">
    <source>
        <dbReference type="ARBA" id="ARBA00022679"/>
    </source>
</evidence>
<dbReference type="Pfam" id="PF00672">
    <property type="entry name" value="HAMP"/>
    <property type="match status" value="1"/>
</dbReference>
<dbReference type="SMART" id="SM00091">
    <property type="entry name" value="PAS"/>
    <property type="match status" value="1"/>
</dbReference>
<dbReference type="InterPro" id="IPR050351">
    <property type="entry name" value="BphY/WalK/GraS-like"/>
</dbReference>
<evidence type="ECO:0000259" key="9">
    <source>
        <dbReference type="PROSITE" id="PS50109"/>
    </source>
</evidence>
<evidence type="ECO:0000256" key="3">
    <source>
        <dbReference type="ARBA" id="ARBA00012438"/>
    </source>
</evidence>
<dbReference type="InterPro" id="IPR036097">
    <property type="entry name" value="HisK_dim/P_sf"/>
</dbReference>
<dbReference type="SUPFAM" id="SSF55874">
    <property type="entry name" value="ATPase domain of HSP90 chaperone/DNA topoisomerase II/histidine kinase"/>
    <property type="match status" value="1"/>
</dbReference>
<dbReference type="SMART" id="SM00388">
    <property type="entry name" value="HisKA"/>
    <property type="match status" value="1"/>
</dbReference>
<dbReference type="InterPro" id="IPR036890">
    <property type="entry name" value="HATPase_C_sf"/>
</dbReference>
<feature type="domain" description="PAS" evidence="10">
    <location>
        <begin position="130"/>
        <end position="200"/>
    </location>
</feature>
<evidence type="ECO:0000256" key="6">
    <source>
        <dbReference type="ARBA" id="ARBA00022777"/>
    </source>
</evidence>
<protein>
    <recommendedName>
        <fullName evidence="3">histidine kinase</fullName>
        <ecNumber evidence="3">2.7.13.3</ecNumber>
    </recommendedName>
</protein>
<dbReference type="PRINTS" id="PR00344">
    <property type="entry name" value="BCTRLSENSOR"/>
</dbReference>
<evidence type="ECO:0000313" key="12">
    <source>
        <dbReference type="EMBL" id="RJP21376.1"/>
    </source>
</evidence>
<dbReference type="CDD" id="cd00082">
    <property type="entry name" value="HisKA"/>
    <property type="match status" value="1"/>
</dbReference>
<comment type="caution">
    <text evidence="12">The sequence shown here is derived from an EMBL/GenBank/DDBJ whole genome shotgun (WGS) entry which is preliminary data.</text>
</comment>
<keyword evidence="7 8" id="KW-0472">Membrane</keyword>
<feature type="transmembrane region" description="Helical" evidence="8">
    <location>
        <begin position="20"/>
        <end position="43"/>
    </location>
</feature>
<evidence type="ECO:0000259" key="11">
    <source>
        <dbReference type="PROSITE" id="PS50885"/>
    </source>
</evidence>
<dbReference type="CDD" id="cd00075">
    <property type="entry name" value="HATPase"/>
    <property type="match status" value="1"/>
</dbReference>
<dbReference type="InterPro" id="IPR013767">
    <property type="entry name" value="PAS_fold"/>
</dbReference>
<dbReference type="Pfam" id="PF02518">
    <property type="entry name" value="HATPase_c"/>
    <property type="match status" value="1"/>
</dbReference>
<comment type="subcellular location">
    <subcellularLocation>
        <location evidence="2">Membrane</location>
    </subcellularLocation>
</comment>
<feature type="domain" description="HAMP" evidence="11">
    <location>
        <begin position="72"/>
        <end position="125"/>
    </location>
</feature>
<dbReference type="Pfam" id="PF00512">
    <property type="entry name" value="HisKA"/>
    <property type="match status" value="1"/>
</dbReference>
<dbReference type="PROSITE" id="PS50885">
    <property type="entry name" value="HAMP"/>
    <property type="match status" value="1"/>
</dbReference>
<dbReference type="InterPro" id="IPR003594">
    <property type="entry name" value="HATPase_dom"/>
</dbReference>
<keyword evidence="4" id="KW-0597">Phosphoprotein</keyword>
<dbReference type="InterPro" id="IPR000014">
    <property type="entry name" value="PAS"/>
</dbReference>
<dbReference type="PANTHER" id="PTHR42878:SF12">
    <property type="entry name" value="SENSOR HISTIDINE KINASE YCBM"/>
    <property type="match status" value="1"/>
</dbReference>
<sequence length="498" mass="56160">MMGTKYLSPSIYDERIGYRLTLSFALTGVIPLLLSTYLIGAIWLPGLQVWARVGLLLGCSLLISLLGYFLSRTIVRTILKTSEAAKEIADGNLSRRLEIRNERAEINTLVDSFNRITAQLEQKVKDVQASEEKVRHLLNNIPDLLYYLEPSGLISSINHEVGELLGYTEAELVGQEFSTIVHPDDYRKYEPVLKERRSDERRLTRGLHIRLKTKAGEYRDFEINSRGIYDLANVFLGTEGLARDITAQLALESEREEFLYMLTHDIKNPISAILFIIYMMRDGTISPPKYPEYYEKMERACNGVNMLVEDFLEVKKFERGLAVLDVRPTDLAPLVKEIVLTYQSEARAKQKQLSYRLHAEGESVPAVVDEKYFQRAVENLLTNAIKFSRNRIEMVVKKNQDCVEIQVSDDGPGVSDEEREHIFKLFHRSSGARMTKGIGVGLTSAERIIRAHGGSLRVDPGNGNGCSFIITLPPVSGITMPQSVLPEAPILQPAQQSP</sequence>
<dbReference type="Pfam" id="PF00989">
    <property type="entry name" value="PAS"/>
    <property type="match status" value="1"/>
</dbReference>
<dbReference type="InterPro" id="IPR003661">
    <property type="entry name" value="HisK_dim/P_dom"/>
</dbReference>
<dbReference type="InterPro" id="IPR035965">
    <property type="entry name" value="PAS-like_dom_sf"/>
</dbReference>
<dbReference type="NCBIfam" id="TIGR00229">
    <property type="entry name" value="sensory_box"/>
    <property type="match status" value="1"/>
</dbReference>
<feature type="transmembrane region" description="Helical" evidence="8">
    <location>
        <begin position="49"/>
        <end position="70"/>
    </location>
</feature>
<dbReference type="CDD" id="cd06225">
    <property type="entry name" value="HAMP"/>
    <property type="match status" value="1"/>
</dbReference>
<dbReference type="InterPro" id="IPR005467">
    <property type="entry name" value="His_kinase_dom"/>
</dbReference>
<evidence type="ECO:0000313" key="13">
    <source>
        <dbReference type="Proteomes" id="UP000265882"/>
    </source>
</evidence>
<dbReference type="GO" id="GO:0016020">
    <property type="term" value="C:membrane"/>
    <property type="evidence" value="ECO:0007669"/>
    <property type="project" value="UniProtKB-SubCell"/>
</dbReference>
<evidence type="ECO:0000256" key="2">
    <source>
        <dbReference type="ARBA" id="ARBA00004370"/>
    </source>
</evidence>
<dbReference type="GO" id="GO:0000156">
    <property type="term" value="F:phosphorelay response regulator activity"/>
    <property type="evidence" value="ECO:0007669"/>
    <property type="project" value="TreeGrafter"/>
</dbReference>
<evidence type="ECO:0000256" key="4">
    <source>
        <dbReference type="ARBA" id="ARBA00022553"/>
    </source>
</evidence>
<dbReference type="InterPro" id="IPR003660">
    <property type="entry name" value="HAMP_dom"/>
</dbReference>
<proteinExistence type="predicted"/>
<evidence type="ECO:0000256" key="8">
    <source>
        <dbReference type="SAM" id="Phobius"/>
    </source>
</evidence>
<keyword evidence="8" id="KW-1133">Transmembrane helix</keyword>
<dbReference type="SUPFAM" id="SSF158472">
    <property type="entry name" value="HAMP domain-like"/>
    <property type="match status" value="1"/>
</dbReference>
<organism evidence="12 13">
    <name type="scientific">Abyssobacteria bacterium (strain SURF_5)</name>
    <dbReference type="NCBI Taxonomy" id="2093360"/>
    <lineage>
        <taxon>Bacteria</taxon>
        <taxon>Pseudomonadati</taxon>
        <taxon>Candidatus Hydrogenedentota</taxon>
        <taxon>Candidatus Abyssobacteria</taxon>
    </lineage>
</organism>
<dbReference type="EC" id="2.7.13.3" evidence="3"/>
<dbReference type="SMART" id="SM00304">
    <property type="entry name" value="HAMP"/>
    <property type="match status" value="1"/>
</dbReference>
<keyword evidence="6" id="KW-0418">Kinase</keyword>
<dbReference type="PROSITE" id="PS50109">
    <property type="entry name" value="HIS_KIN"/>
    <property type="match status" value="1"/>
</dbReference>
<dbReference type="EMBL" id="QZKU01000068">
    <property type="protein sequence ID" value="RJP21376.1"/>
    <property type="molecule type" value="Genomic_DNA"/>
</dbReference>
<dbReference type="GO" id="GO:0007234">
    <property type="term" value="P:osmosensory signaling via phosphorelay pathway"/>
    <property type="evidence" value="ECO:0007669"/>
    <property type="project" value="TreeGrafter"/>
</dbReference>
<keyword evidence="8" id="KW-0812">Transmembrane</keyword>
<dbReference type="SUPFAM" id="SSF47384">
    <property type="entry name" value="Homodimeric domain of signal transducing histidine kinase"/>
    <property type="match status" value="1"/>
</dbReference>
<dbReference type="SMART" id="SM00387">
    <property type="entry name" value="HATPase_c"/>
    <property type="match status" value="1"/>
</dbReference>
<dbReference type="GO" id="GO:0030295">
    <property type="term" value="F:protein kinase activator activity"/>
    <property type="evidence" value="ECO:0007669"/>
    <property type="project" value="TreeGrafter"/>
</dbReference>
<evidence type="ECO:0000256" key="1">
    <source>
        <dbReference type="ARBA" id="ARBA00000085"/>
    </source>
</evidence>
<dbReference type="Gene3D" id="1.10.287.130">
    <property type="match status" value="1"/>
</dbReference>
<evidence type="ECO:0000259" key="10">
    <source>
        <dbReference type="PROSITE" id="PS50112"/>
    </source>
</evidence>
<dbReference type="PROSITE" id="PS50112">
    <property type="entry name" value="PAS"/>
    <property type="match status" value="1"/>
</dbReference>
<dbReference type="PANTHER" id="PTHR42878">
    <property type="entry name" value="TWO-COMPONENT HISTIDINE KINASE"/>
    <property type="match status" value="1"/>
</dbReference>
<dbReference type="Gene3D" id="3.30.450.20">
    <property type="entry name" value="PAS domain"/>
    <property type="match status" value="1"/>
</dbReference>
<dbReference type="GO" id="GO:0006355">
    <property type="term" value="P:regulation of DNA-templated transcription"/>
    <property type="evidence" value="ECO:0007669"/>
    <property type="project" value="InterPro"/>
</dbReference>
<dbReference type="CDD" id="cd00130">
    <property type="entry name" value="PAS"/>
    <property type="match status" value="1"/>
</dbReference>
<accession>A0A3A4NTK1</accession>